<reference evidence="1" key="1">
    <citation type="journal article" date="2020" name="Phytopathology">
        <title>Zucchini vein clearing disease is caused by several lineages within Pseudomonas syringae species complex.</title>
        <authorList>
            <person name="Lacault C."/>
            <person name="Briand M."/>
            <person name="Jacques M.A."/>
            <person name="Darrasse A."/>
        </authorList>
    </citation>
    <scope>NUCLEOTIDE SEQUENCE</scope>
    <source>
        <strain evidence="1">P123</strain>
    </source>
</reference>
<keyword evidence="1" id="KW-0547">Nucleotide-binding</keyword>
<keyword evidence="1" id="KW-0378">Hydrolase</keyword>
<keyword evidence="1" id="KW-0067">ATP-binding</keyword>
<sequence>MKARQAVHTDEASSIFNDANDCATETMGNSKYPLELFQRVVSVSLENPKIVNSFPALDIA</sequence>
<gene>
    <name evidence="1" type="ORF">PspP123CL_14835</name>
</gene>
<protein>
    <submittedName>
        <fullName evidence="1">Helicase</fullName>
    </submittedName>
</protein>
<dbReference type="AlphaFoldDB" id="A0A6B2AYU6"/>
<keyword evidence="1" id="KW-0347">Helicase</keyword>
<organism evidence="1">
    <name type="scientific">Pseudomonas syringae</name>
    <dbReference type="NCBI Taxonomy" id="317"/>
    <lineage>
        <taxon>Bacteria</taxon>
        <taxon>Pseudomonadati</taxon>
        <taxon>Pseudomonadota</taxon>
        <taxon>Gammaproteobacteria</taxon>
        <taxon>Pseudomonadales</taxon>
        <taxon>Pseudomonadaceae</taxon>
        <taxon>Pseudomonas</taxon>
    </lineage>
</organism>
<accession>A0A6B2AYU6</accession>
<name>A0A6B2AYU6_PSESX</name>
<dbReference type="GO" id="GO:0004386">
    <property type="term" value="F:helicase activity"/>
    <property type="evidence" value="ECO:0007669"/>
    <property type="project" value="UniProtKB-KW"/>
</dbReference>
<evidence type="ECO:0000313" key="1">
    <source>
        <dbReference type="EMBL" id="NAO77206.1"/>
    </source>
</evidence>
<proteinExistence type="predicted"/>
<dbReference type="EMBL" id="VLIF01000008">
    <property type="protein sequence ID" value="NAO77206.1"/>
    <property type="molecule type" value="Genomic_DNA"/>
</dbReference>
<comment type="caution">
    <text evidence="1">The sequence shown here is derived from an EMBL/GenBank/DDBJ whole genome shotgun (WGS) entry which is preliminary data.</text>
</comment>